<proteinExistence type="predicted"/>
<organism evidence="1 2">
    <name type="scientific">Janthinobacterium fluminis</name>
    <dbReference type="NCBI Taxonomy" id="2987524"/>
    <lineage>
        <taxon>Bacteria</taxon>
        <taxon>Pseudomonadati</taxon>
        <taxon>Pseudomonadota</taxon>
        <taxon>Betaproteobacteria</taxon>
        <taxon>Burkholderiales</taxon>
        <taxon>Oxalobacteraceae</taxon>
        <taxon>Janthinobacterium</taxon>
    </lineage>
</organism>
<evidence type="ECO:0000313" key="1">
    <source>
        <dbReference type="EMBL" id="MDC8760644.1"/>
    </source>
</evidence>
<gene>
    <name evidence="1" type="ORF">OIK44_23945</name>
</gene>
<dbReference type="RefSeq" id="WP_273674551.1">
    <property type="nucleotide sequence ID" value="NZ_JAQQXR010000015.1"/>
</dbReference>
<keyword evidence="2" id="KW-1185">Reference proteome</keyword>
<protein>
    <submittedName>
        <fullName evidence="1">Uncharacterized protein</fullName>
    </submittedName>
</protein>
<sequence>MHSQFTYAFKKRFALEFVNFPIEQQDKILDFAATFMAHGLSDFSKYIGKISPSWAGNADAAAYNFARQNDLWHYHIGLPTYVSNHPKFKTSDWVLHFQWKNRGNHIDLLDIYSHYKSDGTFYLPGTDYLV</sequence>
<reference evidence="1 2" key="1">
    <citation type="submission" date="2022-10" db="EMBL/GenBank/DDBJ databases">
        <title>Janthinobacterium sp. hw3 Genome sequencing.</title>
        <authorList>
            <person name="Park S."/>
        </authorList>
    </citation>
    <scope>NUCLEOTIDE SEQUENCE [LARGE SCALE GENOMIC DNA]</scope>
    <source>
        <strain evidence="2">hw3</strain>
    </source>
</reference>
<dbReference type="EMBL" id="JAQQXR010000015">
    <property type="protein sequence ID" value="MDC8760644.1"/>
    <property type="molecule type" value="Genomic_DNA"/>
</dbReference>
<name>A0ABT5K6L9_9BURK</name>
<evidence type="ECO:0000313" key="2">
    <source>
        <dbReference type="Proteomes" id="UP001221208"/>
    </source>
</evidence>
<dbReference type="Proteomes" id="UP001221208">
    <property type="component" value="Unassembled WGS sequence"/>
</dbReference>
<accession>A0ABT5K6L9</accession>
<comment type="caution">
    <text evidence="1">The sequence shown here is derived from an EMBL/GenBank/DDBJ whole genome shotgun (WGS) entry which is preliminary data.</text>
</comment>